<feature type="compositionally biased region" description="Low complexity" evidence="1">
    <location>
        <begin position="594"/>
        <end position="609"/>
    </location>
</feature>
<feature type="region of interest" description="Disordered" evidence="1">
    <location>
        <begin position="1071"/>
        <end position="1120"/>
    </location>
</feature>
<feature type="compositionally biased region" description="Pro residues" evidence="1">
    <location>
        <begin position="775"/>
        <end position="794"/>
    </location>
</feature>
<name>A0A835SLG8_CHLIN</name>
<feature type="region of interest" description="Disordered" evidence="1">
    <location>
        <begin position="1"/>
        <end position="122"/>
    </location>
</feature>
<evidence type="ECO:0000256" key="1">
    <source>
        <dbReference type="SAM" id="MobiDB-lite"/>
    </source>
</evidence>
<feature type="compositionally biased region" description="Low complexity" evidence="1">
    <location>
        <begin position="1460"/>
        <end position="1491"/>
    </location>
</feature>
<keyword evidence="2" id="KW-0812">Transmembrane</keyword>
<feature type="compositionally biased region" description="Polar residues" evidence="1">
    <location>
        <begin position="68"/>
        <end position="87"/>
    </location>
</feature>
<protein>
    <submittedName>
        <fullName evidence="3">Uncharacterized protein</fullName>
    </submittedName>
</protein>
<feature type="compositionally biased region" description="Low complexity" evidence="1">
    <location>
        <begin position="424"/>
        <end position="434"/>
    </location>
</feature>
<feature type="compositionally biased region" description="Gly residues" evidence="1">
    <location>
        <begin position="435"/>
        <end position="445"/>
    </location>
</feature>
<feature type="compositionally biased region" description="Low complexity" evidence="1">
    <location>
        <begin position="167"/>
        <end position="178"/>
    </location>
</feature>
<feature type="region of interest" description="Disordered" evidence="1">
    <location>
        <begin position="328"/>
        <end position="377"/>
    </location>
</feature>
<dbReference type="Proteomes" id="UP000650467">
    <property type="component" value="Unassembled WGS sequence"/>
</dbReference>
<feature type="compositionally biased region" description="Low complexity" evidence="1">
    <location>
        <begin position="1078"/>
        <end position="1087"/>
    </location>
</feature>
<evidence type="ECO:0000313" key="4">
    <source>
        <dbReference type="Proteomes" id="UP000650467"/>
    </source>
</evidence>
<feature type="compositionally biased region" description="Low complexity" evidence="1">
    <location>
        <begin position="761"/>
        <end position="774"/>
    </location>
</feature>
<feature type="compositionally biased region" description="Gly residues" evidence="1">
    <location>
        <begin position="1450"/>
        <end position="1459"/>
    </location>
</feature>
<feature type="region of interest" description="Disordered" evidence="1">
    <location>
        <begin position="1680"/>
        <end position="1708"/>
    </location>
</feature>
<keyword evidence="4" id="KW-1185">Reference proteome</keyword>
<feature type="region of interest" description="Disordered" evidence="1">
    <location>
        <begin position="166"/>
        <end position="280"/>
    </location>
</feature>
<feature type="region of interest" description="Disordered" evidence="1">
    <location>
        <begin position="1442"/>
        <end position="1514"/>
    </location>
</feature>
<keyword evidence="2" id="KW-0472">Membrane</keyword>
<comment type="caution">
    <text evidence="3">The sequence shown here is derived from an EMBL/GenBank/DDBJ whole genome shotgun (WGS) entry which is preliminary data.</text>
</comment>
<feature type="compositionally biased region" description="Low complexity" evidence="1">
    <location>
        <begin position="1505"/>
        <end position="1514"/>
    </location>
</feature>
<dbReference type="OrthoDB" id="10686866at2759"/>
<feature type="transmembrane region" description="Helical" evidence="2">
    <location>
        <begin position="1615"/>
        <end position="1638"/>
    </location>
</feature>
<feature type="region of interest" description="Disordered" evidence="1">
    <location>
        <begin position="988"/>
        <end position="1008"/>
    </location>
</feature>
<feature type="compositionally biased region" description="Pro residues" evidence="1">
    <location>
        <begin position="673"/>
        <end position="683"/>
    </location>
</feature>
<feature type="region of interest" description="Disordered" evidence="1">
    <location>
        <begin position="761"/>
        <end position="839"/>
    </location>
</feature>
<evidence type="ECO:0000256" key="2">
    <source>
        <dbReference type="SAM" id="Phobius"/>
    </source>
</evidence>
<dbReference type="EMBL" id="JAEHOC010000100">
    <property type="protein sequence ID" value="KAG2422585.1"/>
    <property type="molecule type" value="Genomic_DNA"/>
</dbReference>
<proteinExistence type="predicted"/>
<accession>A0A835SLG8</accession>
<feature type="compositionally biased region" description="Polar residues" evidence="1">
    <location>
        <begin position="631"/>
        <end position="643"/>
    </location>
</feature>
<feature type="region of interest" description="Disordered" evidence="1">
    <location>
        <begin position="588"/>
        <end position="683"/>
    </location>
</feature>
<evidence type="ECO:0000313" key="3">
    <source>
        <dbReference type="EMBL" id="KAG2422585.1"/>
    </source>
</evidence>
<feature type="compositionally biased region" description="Pro residues" evidence="1">
    <location>
        <begin position="1492"/>
        <end position="1504"/>
    </location>
</feature>
<gene>
    <name evidence="3" type="ORF">HXX76_015913</name>
</gene>
<feature type="compositionally biased region" description="Pro residues" evidence="1">
    <location>
        <begin position="267"/>
        <end position="277"/>
    </location>
</feature>
<feature type="compositionally biased region" description="Low complexity" evidence="1">
    <location>
        <begin position="112"/>
        <end position="121"/>
    </location>
</feature>
<reference evidence="3" key="1">
    <citation type="journal article" date="2020" name="bioRxiv">
        <title>Comparative genomics of Chlamydomonas.</title>
        <authorList>
            <person name="Craig R.J."/>
            <person name="Hasan A.R."/>
            <person name="Ness R.W."/>
            <person name="Keightley P.D."/>
        </authorList>
    </citation>
    <scope>NUCLEOTIDE SEQUENCE</scope>
    <source>
        <strain evidence="3">SAG 7.73</strain>
    </source>
</reference>
<feature type="compositionally biased region" description="Gly residues" evidence="1">
    <location>
        <begin position="98"/>
        <end position="111"/>
    </location>
</feature>
<feature type="compositionally biased region" description="Low complexity" evidence="1">
    <location>
        <begin position="403"/>
        <end position="415"/>
    </location>
</feature>
<feature type="compositionally biased region" description="Low complexity" evidence="1">
    <location>
        <begin position="194"/>
        <end position="206"/>
    </location>
</feature>
<sequence length="1708" mass="163972">MAAEVARPSSKGAEFSSRKPRPPHSNSVNSGLVHLSEVPSTDELVELLRATRQSTADLSPATPRRASSDGSHPTSTGCSFQRSSSSGGARVTAASGGFAAGSGGAAGGATAGAGSSAAAGSVLDGPEALRSRLLQELERRASATPPGSLDGWLGAGAYMLLRHERQAAPAAAAPAAAARGSQPRIKEEEEAQEARGGPAAACTTPGGSAGEAGGASAAEPQSSPVPSAGTGLACLRTDAAPDGDAGSGRRPLSPSPRSPAHPCTFLSPPPQLAPEPAPISAAGGSGAFGVAGAWLRTHSTSISTTAASTAGSTTPASSYVSISSFAASDSASTSAPRPVGLLSTHDGRNSCDSAPATANGLRHGANRGGNGGAYDPSHLAEKDEAAAAWVGMRNSEASPSAPQQQQQQKRPWLQQDQERGPGADGMEAAAASAGPGSGFGSGPGTSTGVVLDSTSRRHRSMSCTGSSRHGGAGSSLCNGFGMMGSGGVRASRSRASIAGSDGSSSSSMLMMAGASPQQQLELEQRKQQRRISQTVVASGPVPPLLALRQVLSGKNLAAAGGGAAPLICQRDPSQSGGGIAGAAEVNAGAGGAGASRQSLSRTSSRRSGSGDAGYKTPGLALLSPGRVSPSLPISPSFKHTAQSPPVHPAFALASPTPSPPLSPPPERADASSAPPPSAAAPLPPQAPVIMRQAADSGAAGEALLDDAVVITAVISPASTASGAAFSGVPGGAAAVSRFGADAEKAARRVQESVVDVCASSAPAVSSSPGVEAAAPPEPQLQVSPPPAPPPPPPQQQQQAQTRGGSVGCGAADGSLAQRSPPLDTSPKSFGRISSPISASVGGRVSLDDDAYIAAVLGNCSLGGGSPSDGGGGSGGDVSAPLLTAPLAPHPILPPLQPPIRHGSYCTASAAAAAAAASAYGSLMAETGAGGCGSSSDGGAGAAAATATTGFHAAGGGNGAGRQSHMAPQRFASSGVSAFASAAAQRQQLLPRQPVFDQPARRAGGSSGNAIAGSGIDGIGGGAALSAGKAPGSESPFACLCCSPLVLEGDEPADQAAAAGAAAVCEACARSGKDRSSHSHGSSRLSGGANRGGSGVGSATSSVTGPRGAKERRPASKLRVSAAAGEQIPAAAAAVATAAVATAVDMASAPGDVPEPIEDSMPAAPTCLSSLASTSVADCAEGADCITAAIADARSGSGCSGSGSLAAAGRSASESEAAAASVSALMMGDVLWPRAVRYSGAMSIGGSRSSSIGLAPGLSLSMGMGCSNASDAAADYLDAAIAAATGDGGAGGSAFSTTSASAAAAAAMAAAASATGGAASPISHLHRSPRYLWGVSPDDTTLMRALGDGGLGPCAHLTIWSSSRLGSRMGSLLPASSLAGGLGGGSGSLYGSMAGASALPSFANGCVSRGSTSGSPVTMGGFGGGGGAVELDFALPQPAREGPLAGSAVVGSGGSAGSAAGGAAAVSEARPRSAGGRQRRSQGSTPTACQPQPQAPGKPPMPPKQASPSASDAPVVASLRRSAVAGAMGGLAPPRQVRWQQSLACVAGGHSASEAEGEEEEARTAAAVAPASSSTRATCAGGGDLAAALATASVSQLLAALVSRMAGEVLAAPARLAAAFLALLLSWLALAVAGSKVAVGMALHRTAGMLSDLHVTVPARLLAATGRALAGGPGAGTGGVDAAGGAANEGASRATAGMDVSGRGGVSDD</sequence>
<feature type="region of interest" description="Disordered" evidence="1">
    <location>
        <begin position="394"/>
        <end position="473"/>
    </location>
</feature>
<keyword evidence="2" id="KW-1133">Transmembrane helix</keyword>
<feature type="compositionally biased region" description="Low complexity" evidence="1">
    <location>
        <begin position="1682"/>
        <end position="1693"/>
    </location>
</feature>
<feature type="compositionally biased region" description="Pro residues" evidence="1">
    <location>
        <begin position="656"/>
        <end position="665"/>
    </location>
</feature>
<organism evidence="3 4">
    <name type="scientific">Chlamydomonas incerta</name>
    <dbReference type="NCBI Taxonomy" id="51695"/>
    <lineage>
        <taxon>Eukaryota</taxon>
        <taxon>Viridiplantae</taxon>
        <taxon>Chlorophyta</taxon>
        <taxon>core chlorophytes</taxon>
        <taxon>Chlorophyceae</taxon>
        <taxon>CS clade</taxon>
        <taxon>Chlamydomonadales</taxon>
        <taxon>Chlamydomonadaceae</taxon>
        <taxon>Chlamydomonas</taxon>
    </lineage>
</organism>